<dbReference type="PANTHER" id="PTHR10578:SF107">
    <property type="entry name" value="2-HYDROXYACID OXIDASE 1"/>
    <property type="match status" value="1"/>
</dbReference>
<keyword evidence="2 7" id="KW-0285">Flavoprotein</keyword>
<dbReference type="PIRSF" id="PIRSF000138">
    <property type="entry name" value="Al-hdrx_acd_dh"/>
    <property type="match status" value="1"/>
</dbReference>
<dbReference type="PROSITE" id="PS00557">
    <property type="entry name" value="FMN_HYDROXY_ACID_DH_1"/>
    <property type="match status" value="1"/>
</dbReference>
<dbReference type="PANTHER" id="PTHR10578">
    <property type="entry name" value="S -2-HYDROXY-ACID OXIDASE-RELATED"/>
    <property type="match status" value="1"/>
</dbReference>
<feature type="binding site" evidence="7">
    <location>
        <position position="151"/>
    </location>
    <ligand>
        <name>glyoxylate</name>
        <dbReference type="ChEBI" id="CHEBI:36655"/>
    </ligand>
</feature>
<feature type="binding site" evidence="7">
    <location>
        <begin position="353"/>
        <end position="354"/>
    </location>
    <ligand>
        <name>FMN</name>
        <dbReference type="ChEBI" id="CHEBI:58210"/>
    </ligand>
</feature>
<evidence type="ECO:0000259" key="8">
    <source>
        <dbReference type="PROSITE" id="PS51349"/>
    </source>
</evidence>
<feature type="binding site" evidence="7">
    <location>
        <position position="149"/>
    </location>
    <ligand>
        <name>FMN</name>
        <dbReference type="ChEBI" id="CHEBI:58210"/>
    </ligand>
</feature>
<evidence type="ECO:0000256" key="3">
    <source>
        <dbReference type="ARBA" id="ARBA00022643"/>
    </source>
</evidence>
<comment type="caution">
    <text evidence="9">The sequence shown here is derived from an EMBL/GenBank/DDBJ whole genome shotgun (WGS) entry which is preliminary data.</text>
</comment>
<dbReference type="PROSITE" id="PS51349">
    <property type="entry name" value="FMN_HYDROXY_ACID_DH_2"/>
    <property type="match status" value="1"/>
</dbReference>
<feature type="binding site" evidence="7">
    <location>
        <position position="47"/>
    </location>
    <ligand>
        <name>glyoxylate</name>
        <dbReference type="ChEBI" id="CHEBI:36655"/>
    </ligand>
</feature>
<dbReference type="EMBL" id="LGSI01000050">
    <property type="protein sequence ID" value="OCR24093.1"/>
    <property type="molecule type" value="Genomic_DNA"/>
</dbReference>
<dbReference type="GO" id="GO:0016614">
    <property type="term" value="F:oxidoreductase activity, acting on CH-OH group of donors"/>
    <property type="evidence" value="ECO:0007669"/>
    <property type="project" value="UniProtKB-ARBA"/>
</dbReference>
<reference evidence="9 10" key="1">
    <citation type="submission" date="2015-07" db="EMBL/GenBank/DDBJ databases">
        <title>Draft genome sequence of a diazotrophic, plant growth-promoting rhizobacterium of the Pseudomonas syringae complex.</title>
        <authorList>
            <person name="Patten C.L."/>
            <person name="Jeong H."/>
        </authorList>
    </citation>
    <scope>NUCLEOTIDE SEQUENCE [LARGE SCALE GENOMIC DNA]</scope>
    <source>
        <strain evidence="9 10">GR12-2</strain>
    </source>
</reference>
<dbReference type="InterPro" id="IPR037396">
    <property type="entry name" value="FMN_HAD"/>
</dbReference>
<feature type="domain" description="FMN hydroxy acid dehydrogenase" evidence="8">
    <location>
        <begin position="21"/>
        <end position="404"/>
    </location>
</feature>
<comment type="cofactor">
    <cofactor evidence="1">
        <name>FMN</name>
        <dbReference type="ChEBI" id="CHEBI:58210"/>
    </cofactor>
</comment>
<evidence type="ECO:0000256" key="6">
    <source>
        <dbReference type="PIRSR" id="PIRSR000138-1"/>
    </source>
</evidence>
<dbReference type="InterPro" id="IPR000262">
    <property type="entry name" value="FMN-dep_DH"/>
</dbReference>
<sequence length="410" mass="44399">MQLSPAVEVKQRSRQTDASARRLKPLLRLDDFEAAAEKHLPRPIFGYVAGAAEDNLSLAWNREAFNDYAFVTRTLVDISQRSQATELFGQTFNSPFGIAPMGISALYAYRGDLILTQAAAEANIPMIMSGSSLIPLEDVVKANPQAWFQAYLPGDEPNIIALVQRAQTAGFKTLVITVDTPVQANRENNLRAGFSTPLRPGFRLAWDGVTHPRWLFGTFFKTLLKHGMPHFENNYAHRGAPIMSSTVGRTFANRGHLNWAHLQLVRSLWPGTLVIKGILHKDDAIKACEYGADGIIVSNHGGRQLDGAVAPLHVLPGIVKACPNIPVMLDSGVRRGTDVLKALALGARFVFVGRPFGFAGAAAGQPGIAHAIGLLANEVSRDMAMLGVCSVAELGPAQLLRKPQSGFEPL</sequence>
<evidence type="ECO:0000313" key="10">
    <source>
        <dbReference type="Proteomes" id="UP000093104"/>
    </source>
</evidence>
<feature type="binding site" evidence="7">
    <location>
        <position position="129"/>
    </location>
    <ligand>
        <name>FMN</name>
        <dbReference type="ChEBI" id="CHEBI:58210"/>
    </ligand>
</feature>
<dbReference type="FunFam" id="3.20.20.70:FF:000029">
    <property type="entry name" value="L-lactate dehydrogenase"/>
    <property type="match status" value="1"/>
</dbReference>
<dbReference type="SUPFAM" id="SSF51395">
    <property type="entry name" value="FMN-linked oxidoreductases"/>
    <property type="match status" value="1"/>
</dbReference>
<dbReference type="CDD" id="cd02809">
    <property type="entry name" value="alpha_hydroxyacid_oxid_FMN"/>
    <property type="match status" value="1"/>
</dbReference>
<evidence type="ECO:0000313" key="9">
    <source>
        <dbReference type="EMBL" id="OCR24093.1"/>
    </source>
</evidence>
<dbReference type="GO" id="GO:0010181">
    <property type="term" value="F:FMN binding"/>
    <property type="evidence" value="ECO:0007669"/>
    <property type="project" value="InterPro"/>
</dbReference>
<feature type="binding site" evidence="7">
    <location>
        <position position="303"/>
    </location>
    <ligand>
        <name>glyoxylate</name>
        <dbReference type="ChEBI" id="CHEBI:36655"/>
    </ligand>
</feature>
<dbReference type="Pfam" id="PF01070">
    <property type="entry name" value="FMN_dh"/>
    <property type="match status" value="1"/>
</dbReference>
<dbReference type="InterPro" id="IPR008259">
    <property type="entry name" value="FMN_hydac_DH_AS"/>
</dbReference>
<feature type="binding site" evidence="7">
    <location>
        <position position="276"/>
    </location>
    <ligand>
        <name>FMN</name>
        <dbReference type="ChEBI" id="CHEBI:58210"/>
    </ligand>
</feature>
<evidence type="ECO:0000256" key="2">
    <source>
        <dbReference type="ARBA" id="ARBA00022630"/>
    </source>
</evidence>
<dbReference type="Proteomes" id="UP000093104">
    <property type="component" value="Unassembled WGS sequence"/>
</dbReference>
<evidence type="ECO:0000256" key="7">
    <source>
        <dbReference type="PIRSR" id="PIRSR000138-2"/>
    </source>
</evidence>
<proteinExistence type="inferred from homology"/>
<feature type="binding site" evidence="7">
    <location>
        <begin position="100"/>
        <end position="102"/>
    </location>
    <ligand>
        <name>FMN</name>
        <dbReference type="ChEBI" id="CHEBI:58210"/>
    </ligand>
</feature>
<keyword evidence="4" id="KW-0560">Oxidoreductase</keyword>
<evidence type="ECO:0000256" key="1">
    <source>
        <dbReference type="ARBA" id="ARBA00001917"/>
    </source>
</evidence>
<feature type="binding site" evidence="7">
    <location>
        <begin position="330"/>
        <end position="334"/>
    </location>
    <ligand>
        <name>FMN</name>
        <dbReference type="ChEBI" id="CHEBI:58210"/>
    </ligand>
</feature>
<dbReference type="InterPro" id="IPR012133">
    <property type="entry name" value="Alpha-hydoxy_acid_DH_FMN"/>
</dbReference>
<organism evidence="9 10">
    <name type="scientific">Pseudomonas syringae</name>
    <dbReference type="NCBI Taxonomy" id="317"/>
    <lineage>
        <taxon>Bacteria</taxon>
        <taxon>Pseudomonadati</taxon>
        <taxon>Pseudomonadota</taxon>
        <taxon>Gammaproteobacteria</taxon>
        <taxon>Pseudomonadales</taxon>
        <taxon>Pseudomonadaceae</taxon>
        <taxon>Pseudomonas</taxon>
    </lineage>
</organism>
<feature type="active site" description="Proton acceptor" evidence="6">
    <location>
        <position position="300"/>
    </location>
</feature>
<feature type="binding site" evidence="7">
    <location>
        <position position="186"/>
    </location>
    <ligand>
        <name>glyoxylate</name>
        <dbReference type="ChEBI" id="CHEBI:36655"/>
    </ligand>
</feature>
<comment type="similarity">
    <text evidence="5">Belongs to the FMN-dependent alpha-hydroxy acid dehydrogenase family.</text>
</comment>
<feature type="binding site" evidence="7">
    <location>
        <position position="177"/>
    </location>
    <ligand>
        <name>FMN</name>
        <dbReference type="ChEBI" id="CHEBI:58210"/>
    </ligand>
</feature>
<feature type="binding site" evidence="7">
    <location>
        <position position="300"/>
    </location>
    <ligand>
        <name>glyoxylate</name>
        <dbReference type="ChEBI" id="CHEBI:36655"/>
    </ligand>
</feature>
<dbReference type="InterPro" id="IPR013785">
    <property type="entry name" value="Aldolase_TIM"/>
</dbReference>
<evidence type="ECO:0000256" key="5">
    <source>
        <dbReference type="ARBA" id="ARBA00024042"/>
    </source>
</evidence>
<name>A0A1C7Z2S7_PSESX</name>
<dbReference type="RefSeq" id="WP_065834373.1">
    <property type="nucleotide sequence ID" value="NZ_LGSI01000050.1"/>
</dbReference>
<protein>
    <submittedName>
        <fullName evidence="9">(S)-2-hydroxy-acid oxidase</fullName>
    </submittedName>
</protein>
<dbReference type="AlphaFoldDB" id="A0A1C7Z2S7"/>
<evidence type="ECO:0000256" key="4">
    <source>
        <dbReference type="ARBA" id="ARBA00023002"/>
    </source>
</evidence>
<gene>
    <name evidence="9" type="ORF">AFK24_15950</name>
</gene>
<dbReference type="Gene3D" id="3.20.20.70">
    <property type="entry name" value="Aldolase class I"/>
    <property type="match status" value="1"/>
</dbReference>
<accession>A0A1C7Z2S7</accession>
<keyword evidence="3 7" id="KW-0288">FMN</keyword>
<dbReference type="PATRIC" id="fig|317.243.peg.4971"/>
<feature type="binding site" evidence="7">
    <location>
        <position position="298"/>
    </location>
    <ligand>
        <name>FMN</name>
        <dbReference type="ChEBI" id="CHEBI:58210"/>
    </ligand>
</feature>